<dbReference type="PRINTS" id="PR00032">
    <property type="entry name" value="HTHARAC"/>
</dbReference>
<dbReference type="InterPro" id="IPR018060">
    <property type="entry name" value="HTH_AraC"/>
</dbReference>
<evidence type="ECO:0000256" key="2">
    <source>
        <dbReference type="ARBA" id="ARBA00023125"/>
    </source>
</evidence>
<keyword evidence="3" id="KW-0804">Transcription</keyword>
<proteinExistence type="predicted"/>
<dbReference type="GO" id="GO:0003700">
    <property type="term" value="F:DNA-binding transcription factor activity"/>
    <property type="evidence" value="ECO:0007669"/>
    <property type="project" value="InterPro"/>
</dbReference>
<keyword evidence="2" id="KW-0238">DNA-binding</keyword>
<dbReference type="InterPro" id="IPR020449">
    <property type="entry name" value="Tscrpt_reg_AraC-type_HTH"/>
</dbReference>
<sequence length="118" mass="13382">MITRESILIISRLFLKNSGLQLQPYLDPKLTLSKLANNFGVPAHHLSQVINENHGRNFFDFINIFPVAEVKNKIQDENFHNYSLLGIALESGFNSKSAFNLVFKNLTGTTPSKYRDSL</sequence>
<dbReference type="GO" id="GO:0043565">
    <property type="term" value="F:sequence-specific DNA binding"/>
    <property type="evidence" value="ECO:0007669"/>
    <property type="project" value="InterPro"/>
</dbReference>
<evidence type="ECO:0000259" key="4">
    <source>
        <dbReference type="PROSITE" id="PS01124"/>
    </source>
</evidence>
<name>A0A410G1F8_9FLAO</name>
<keyword evidence="1" id="KW-0805">Transcription regulation</keyword>
<dbReference type="PROSITE" id="PS01124">
    <property type="entry name" value="HTH_ARAC_FAMILY_2"/>
    <property type="match status" value="1"/>
</dbReference>
<dbReference type="OrthoDB" id="9779074at2"/>
<dbReference type="SUPFAM" id="SSF46689">
    <property type="entry name" value="Homeodomain-like"/>
    <property type="match status" value="1"/>
</dbReference>
<evidence type="ECO:0000313" key="6">
    <source>
        <dbReference type="Proteomes" id="UP000285517"/>
    </source>
</evidence>
<gene>
    <name evidence="5" type="ORF">EI546_04755</name>
</gene>
<evidence type="ECO:0000256" key="1">
    <source>
        <dbReference type="ARBA" id="ARBA00023015"/>
    </source>
</evidence>
<dbReference type="InterPro" id="IPR009057">
    <property type="entry name" value="Homeodomain-like_sf"/>
</dbReference>
<organism evidence="5 6">
    <name type="scientific">Aequorivita ciconiae</name>
    <dbReference type="NCBI Taxonomy" id="2494375"/>
    <lineage>
        <taxon>Bacteria</taxon>
        <taxon>Pseudomonadati</taxon>
        <taxon>Bacteroidota</taxon>
        <taxon>Flavobacteriia</taxon>
        <taxon>Flavobacteriales</taxon>
        <taxon>Flavobacteriaceae</taxon>
        <taxon>Aequorivita</taxon>
    </lineage>
</organism>
<evidence type="ECO:0000256" key="3">
    <source>
        <dbReference type="ARBA" id="ARBA00023163"/>
    </source>
</evidence>
<dbReference type="Gene3D" id="1.10.10.60">
    <property type="entry name" value="Homeodomain-like"/>
    <property type="match status" value="2"/>
</dbReference>
<evidence type="ECO:0000313" key="5">
    <source>
        <dbReference type="EMBL" id="QAA81079.1"/>
    </source>
</evidence>
<dbReference type="KEGG" id="aev:EI546_04755"/>
<dbReference type="Pfam" id="PF12833">
    <property type="entry name" value="HTH_18"/>
    <property type="match status" value="1"/>
</dbReference>
<dbReference type="PANTHER" id="PTHR43280">
    <property type="entry name" value="ARAC-FAMILY TRANSCRIPTIONAL REGULATOR"/>
    <property type="match status" value="1"/>
</dbReference>
<accession>A0A410G1F8</accession>
<dbReference type="AlphaFoldDB" id="A0A410G1F8"/>
<protein>
    <submittedName>
        <fullName evidence="5">AraC family transcriptional regulator</fullName>
    </submittedName>
</protein>
<feature type="domain" description="HTH araC/xylS-type" evidence="4">
    <location>
        <begin position="16"/>
        <end position="117"/>
    </location>
</feature>
<keyword evidence="6" id="KW-1185">Reference proteome</keyword>
<dbReference type="SMART" id="SM00342">
    <property type="entry name" value="HTH_ARAC"/>
    <property type="match status" value="1"/>
</dbReference>
<dbReference type="RefSeq" id="WP_128249470.1">
    <property type="nucleotide sequence ID" value="NZ_CP034951.1"/>
</dbReference>
<dbReference type="PANTHER" id="PTHR43280:SF29">
    <property type="entry name" value="ARAC-FAMILY TRANSCRIPTIONAL REGULATOR"/>
    <property type="match status" value="1"/>
</dbReference>
<reference evidence="5 6" key="1">
    <citation type="submission" date="2019-01" db="EMBL/GenBank/DDBJ databases">
        <title>Complete genome sequencing of Aequorivita sp. H23M31.</title>
        <authorList>
            <person name="Bae J.-W."/>
        </authorList>
    </citation>
    <scope>NUCLEOTIDE SEQUENCE [LARGE SCALE GENOMIC DNA]</scope>
    <source>
        <strain evidence="5 6">H23M31</strain>
    </source>
</reference>
<dbReference type="Proteomes" id="UP000285517">
    <property type="component" value="Chromosome"/>
</dbReference>
<dbReference type="EMBL" id="CP034951">
    <property type="protein sequence ID" value="QAA81079.1"/>
    <property type="molecule type" value="Genomic_DNA"/>
</dbReference>